<dbReference type="WBParaSite" id="MCU_008905-RA">
    <property type="protein sequence ID" value="MCU_008905-RA"/>
    <property type="gene ID" value="MCU_008905"/>
</dbReference>
<organism evidence="1">
    <name type="scientific">Mesocestoides corti</name>
    <name type="common">Flatworm</name>
    <dbReference type="NCBI Taxonomy" id="53468"/>
    <lineage>
        <taxon>Eukaryota</taxon>
        <taxon>Metazoa</taxon>
        <taxon>Spiralia</taxon>
        <taxon>Lophotrochozoa</taxon>
        <taxon>Platyhelminthes</taxon>
        <taxon>Cestoda</taxon>
        <taxon>Eucestoda</taxon>
        <taxon>Cyclophyllidea</taxon>
        <taxon>Mesocestoididae</taxon>
        <taxon>Mesocestoides</taxon>
    </lineage>
</organism>
<accession>A0A5K3FPC6</accession>
<dbReference type="Pfam" id="PF14975">
    <property type="entry name" value="DUF4512"/>
    <property type="match status" value="1"/>
</dbReference>
<name>A0A5K3FPC6_MESCO</name>
<dbReference type="InterPro" id="IPR026776">
    <property type="entry name" value="UPF0729_C18orf32-like"/>
</dbReference>
<sequence>MVCVPCLVVPFLLWILHRFFLPILLPFFPSLQAKFGQQQAVEHHEVNVSSTTIDDAPNSSCANVCLTFTPIFLLAFRLKTKRIYKEVGEFMALQNIRDA</sequence>
<protein>
    <submittedName>
        <fullName evidence="1">Secreted protein</fullName>
    </submittedName>
</protein>
<proteinExistence type="predicted"/>
<evidence type="ECO:0000313" key="1">
    <source>
        <dbReference type="WBParaSite" id="MCU_008905-RA"/>
    </source>
</evidence>
<reference evidence="1" key="1">
    <citation type="submission" date="2019-11" db="UniProtKB">
        <authorList>
            <consortium name="WormBaseParasite"/>
        </authorList>
    </citation>
    <scope>IDENTIFICATION</scope>
</reference>
<dbReference type="AlphaFoldDB" id="A0A5K3FPC6"/>